<dbReference type="Gene3D" id="1.25.40.10">
    <property type="entry name" value="Tetratricopeptide repeat domain"/>
    <property type="match status" value="2"/>
</dbReference>
<sequence>MRCPPLSFRTSHPGKSGSILARQRKTGGAGLCASSLPPTQPAVGCRLPSTPCVLPLTFIGRAQVRTHLLLTHEICSGGVHSKSRAYSTRSKPSSNEPHDPTLYTLVKLLQAHVGKRAFNDSWQIYRQLKDQDALHAIPSFLWRQLLFFYSQLDEVNYPPRTGFTPTTRSEAAETPEARILHKVLYIQQSIETAPVIIDVTIRGRLNQMAHDWLALFPTSPISTTEQTDPDFQLVYGSPKANLDIFQNESPARTNPSVNPTTLDLNDLPPFSAVDYRTLLYIFNQLRDPQAMLHVLTHKLKRQFEPVGAEGNALMIAYQLNDDWEGSRQVLDLLQKDKCTWDSDTYKIVIRMNVETGHIVEAGRLLEELIQLGYIPEARLVSFVVLGLAQQWAYGDSAAGALKTTLRRARLERKNRHSSVERAQLHMSLTRLFQEMRTRPGMVWDTRTVENLIRAYATLGEIDQAWALFYELLNEADPTVDFERFQTGPLDYITRPVDDHRITYSLDHRYPGLYTYSIIVNTLLNGGGLIRRIPILYDYLASQKTQAPFSAGRSQPSPTNSLPGRLGSASVLLLTDFMLAFGRLGRTRQIRDIFVALSEQRQLIEPRHFNKILQAFCFGRDMEMGLALYARFALGQVQLMGEKGGPPSSQALFLSEELQESVRLFPIQHDLDAFAYSIIINGCIRCNRLDWIPTIEKDLVTNPTIMESQVVQMDLIMAHAAARDATGVLWLIRQWIARQQAAKKASPSLASSALPIPPPPTFPAKLASKSYTYVEGDNLKFQDFVAMNVNPSHVNRLFIALTKVGAWNSANQAMHFMQRYLKMNVDALARAEALKHIDL</sequence>
<organism evidence="3 4">
    <name type="scientific">Dimargaris cristalligena</name>
    <dbReference type="NCBI Taxonomy" id="215637"/>
    <lineage>
        <taxon>Eukaryota</taxon>
        <taxon>Fungi</taxon>
        <taxon>Fungi incertae sedis</taxon>
        <taxon>Zoopagomycota</taxon>
        <taxon>Kickxellomycotina</taxon>
        <taxon>Dimargaritomycetes</taxon>
        <taxon>Dimargaritales</taxon>
        <taxon>Dimargaritaceae</taxon>
        <taxon>Dimargaris</taxon>
    </lineage>
</organism>
<reference evidence="4" key="1">
    <citation type="journal article" date="2018" name="Nat. Microbiol.">
        <title>Leveraging single-cell genomics to expand the fungal tree of life.</title>
        <authorList>
            <person name="Ahrendt S.R."/>
            <person name="Quandt C.A."/>
            <person name="Ciobanu D."/>
            <person name="Clum A."/>
            <person name="Salamov A."/>
            <person name="Andreopoulos B."/>
            <person name="Cheng J.F."/>
            <person name="Woyke T."/>
            <person name="Pelin A."/>
            <person name="Henrissat B."/>
            <person name="Reynolds N.K."/>
            <person name="Benny G.L."/>
            <person name="Smith M.E."/>
            <person name="James T.Y."/>
            <person name="Grigoriev I.V."/>
        </authorList>
    </citation>
    <scope>NUCLEOTIDE SEQUENCE [LARGE SCALE GENOMIC DNA]</scope>
    <source>
        <strain evidence="4">RSA 468</strain>
    </source>
</reference>
<gene>
    <name evidence="3" type="ORF">BJ085DRAFT_34642</name>
</gene>
<evidence type="ECO:0000256" key="2">
    <source>
        <dbReference type="PROSITE-ProRule" id="PRU00708"/>
    </source>
</evidence>
<accession>A0A4V1J453</accession>
<dbReference type="InterPro" id="IPR002885">
    <property type="entry name" value="PPR_rpt"/>
</dbReference>
<evidence type="ECO:0000313" key="4">
    <source>
        <dbReference type="Proteomes" id="UP000268162"/>
    </source>
</evidence>
<evidence type="ECO:0000313" key="3">
    <source>
        <dbReference type="EMBL" id="RKP34359.1"/>
    </source>
</evidence>
<name>A0A4V1J453_9FUNG</name>
<dbReference type="PROSITE" id="PS51375">
    <property type="entry name" value="PPR"/>
    <property type="match status" value="1"/>
</dbReference>
<evidence type="ECO:0000256" key="1">
    <source>
        <dbReference type="ARBA" id="ARBA00022737"/>
    </source>
</evidence>
<keyword evidence="4" id="KW-1185">Reference proteome</keyword>
<dbReference type="EMBL" id="ML003235">
    <property type="protein sequence ID" value="RKP34359.1"/>
    <property type="molecule type" value="Genomic_DNA"/>
</dbReference>
<dbReference type="AlphaFoldDB" id="A0A4V1J453"/>
<keyword evidence="1" id="KW-0677">Repeat</keyword>
<dbReference type="InterPro" id="IPR011990">
    <property type="entry name" value="TPR-like_helical_dom_sf"/>
</dbReference>
<feature type="repeat" description="PPR" evidence="2">
    <location>
        <begin position="341"/>
        <end position="375"/>
    </location>
</feature>
<evidence type="ECO:0008006" key="5">
    <source>
        <dbReference type="Google" id="ProtNLM"/>
    </source>
</evidence>
<proteinExistence type="predicted"/>
<protein>
    <recommendedName>
        <fullName evidence="5">Pentacotripeptide-repeat region of PRORP domain-containing protein</fullName>
    </recommendedName>
</protein>
<dbReference type="Proteomes" id="UP000268162">
    <property type="component" value="Unassembled WGS sequence"/>
</dbReference>
<dbReference type="Pfam" id="PF01535">
    <property type="entry name" value="PPR"/>
    <property type="match status" value="1"/>
</dbReference>
<dbReference type="PANTHER" id="PTHR47941">
    <property type="entry name" value="PENTATRICOPEPTIDE REPEAT-CONTAINING PROTEIN 3, MITOCHONDRIAL"/>
    <property type="match status" value="1"/>
</dbReference>